<dbReference type="Pfam" id="PF22549">
    <property type="entry name" value="ARPP-2"/>
    <property type="match status" value="1"/>
</dbReference>
<reference evidence="2 3" key="1">
    <citation type="journal article" date="2019" name="Int. J. Syst. Evol. Microbiol.">
        <title>The Global Catalogue of Microorganisms (GCM) 10K type strain sequencing project: providing services to taxonomists for standard genome sequencing and annotation.</title>
        <authorList>
            <consortium name="The Broad Institute Genomics Platform"/>
            <consortium name="The Broad Institute Genome Sequencing Center for Infectious Disease"/>
            <person name="Wu L."/>
            <person name="Ma J."/>
        </authorList>
    </citation>
    <scope>NUCLEOTIDE SEQUENCE [LARGE SCALE GENOMIC DNA]</scope>
    <source>
        <strain evidence="2 3">JCM 16001</strain>
    </source>
</reference>
<keyword evidence="3" id="KW-1185">Reference proteome</keyword>
<organism evidence="2 3">
    <name type="scientific">Glycomyces endophyticus</name>
    <dbReference type="NCBI Taxonomy" id="480996"/>
    <lineage>
        <taxon>Bacteria</taxon>
        <taxon>Bacillati</taxon>
        <taxon>Actinomycetota</taxon>
        <taxon>Actinomycetes</taxon>
        <taxon>Glycomycetales</taxon>
        <taxon>Glycomycetaceae</taxon>
        <taxon>Glycomyces</taxon>
    </lineage>
</organism>
<evidence type="ECO:0000259" key="1">
    <source>
        <dbReference type="Pfam" id="PF22549"/>
    </source>
</evidence>
<protein>
    <recommendedName>
        <fullName evidence="1">ARG and Rhodanese-Phosphatase-superfamily-associated domain-containing protein</fullName>
    </recommendedName>
</protein>
<proteinExistence type="predicted"/>
<sequence length="370" mass="41268">MTFAGLETRPGQVWGQIRLVPLVRERPVEGLRIHPGALADTGTPRDGCWYVPHGLTAEWTGDGSGVPELGTALRMPTTTVHGSRRPRAKSKFGERRTRVRFVPRRGALETYLPIAFKAPVIAWEEWSTRAFRHGIAPQPDRTHLGFLVDGLGDALRVFEIHPGQCGVLVYVADALSGVLVTPHPDDYRALHPTLIEDSYGELIWRYSMLYHSAPEFEPRLDASEVDSIADLRAQVAAVQRDWAEFHDGTLAGGLLGPDYHFAEAYAMAGFRLVRYRPSFSAGTETHVGEAILDAKGRPAFLQSFRLSETQVRRGRLLEALAANEWHLDRTADHLGLTRPALVALLHNSGLDWMLRRDVVDRELAARRRGQ</sequence>
<feature type="domain" description="ARG and Rhodanese-Phosphatase-superfamily-associated" evidence="1">
    <location>
        <begin position="2"/>
        <end position="267"/>
    </location>
</feature>
<accession>A0ABN2GBD2</accession>
<name>A0ABN2GBD2_9ACTN</name>
<dbReference type="InterPro" id="IPR054346">
    <property type="entry name" value="ARPP-2"/>
</dbReference>
<dbReference type="EMBL" id="BAAAQF010000004">
    <property type="protein sequence ID" value="GAA1668485.1"/>
    <property type="molecule type" value="Genomic_DNA"/>
</dbReference>
<evidence type="ECO:0000313" key="2">
    <source>
        <dbReference type="EMBL" id="GAA1668485.1"/>
    </source>
</evidence>
<evidence type="ECO:0000313" key="3">
    <source>
        <dbReference type="Proteomes" id="UP001499851"/>
    </source>
</evidence>
<dbReference type="Proteomes" id="UP001499851">
    <property type="component" value="Unassembled WGS sequence"/>
</dbReference>
<gene>
    <name evidence="2" type="ORF">GCM10009830_12870</name>
</gene>
<comment type="caution">
    <text evidence="2">The sequence shown here is derived from an EMBL/GenBank/DDBJ whole genome shotgun (WGS) entry which is preliminary data.</text>
</comment>